<organism evidence="5 6">
    <name type="scientific">Amycolatopsis endophytica</name>
    <dbReference type="NCBI Taxonomy" id="860233"/>
    <lineage>
        <taxon>Bacteria</taxon>
        <taxon>Bacillati</taxon>
        <taxon>Actinomycetota</taxon>
        <taxon>Actinomycetes</taxon>
        <taxon>Pseudonocardiales</taxon>
        <taxon>Pseudonocardiaceae</taxon>
        <taxon>Amycolatopsis</taxon>
    </lineage>
</organism>
<comment type="catalytic activity">
    <reaction evidence="3">
        <text>[thioredoxin]-dithiol + NADP(+) = [thioredoxin]-disulfide + NADPH + H(+)</text>
        <dbReference type="Rhea" id="RHEA:20345"/>
        <dbReference type="Rhea" id="RHEA-COMP:10698"/>
        <dbReference type="Rhea" id="RHEA-COMP:10700"/>
        <dbReference type="ChEBI" id="CHEBI:15378"/>
        <dbReference type="ChEBI" id="CHEBI:29950"/>
        <dbReference type="ChEBI" id="CHEBI:50058"/>
        <dbReference type="ChEBI" id="CHEBI:57783"/>
        <dbReference type="ChEBI" id="CHEBI:58349"/>
        <dbReference type="EC" id="1.8.1.9"/>
    </reaction>
</comment>
<dbReference type="EMBL" id="JACCFK010000001">
    <property type="protein sequence ID" value="NYI89828.1"/>
    <property type="molecule type" value="Genomic_DNA"/>
</dbReference>
<dbReference type="GO" id="GO:0004791">
    <property type="term" value="F:thioredoxin-disulfide reductase (NADPH) activity"/>
    <property type="evidence" value="ECO:0007669"/>
    <property type="project" value="UniProtKB-EC"/>
</dbReference>
<dbReference type="InterPro" id="IPR050097">
    <property type="entry name" value="Ferredoxin-NADP_redctase_2"/>
</dbReference>
<reference evidence="5 6" key="1">
    <citation type="submission" date="2020-07" db="EMBL/GenBank/DDBJ databases">
        <title>Sequencing the genomes of 1000 actinobacteria strains.</title>
        <authorList>
            <person name="Klenk H.-P."/>
        </authorList>
    </citation>
    <scope>NUCLEOTIDE SEQUENCE [LARGE SCALE GENOMIC DNA]</scope>
    <source>
        <strain evidence="5 6">DSM 104006</strain>
    </source>
</reference>
<comment type="caution">
    <text evidence="5">The sequence shown here is derived from an EMBL/GenBank/DDBJ whole genome shotgun (WGS) entry which is preliminary data.</text>
</comment>
<evidence type="ECO:0000313" key="5">
    <source>
        <dbReference type="EMBL" id="NYI89828.1"/>
    </source>
</evidence>
<dbReference type="SUPFAM" id="SSF51905">
    <property type="entry name" value="FAD/NAD(P)-binding domain"/>
    <property type="match status" value="1"/>
</dbReference>
<dbReference type="PANTHER" id="PTHR48105">
    <property type="entry name" value="THIOREDOXIN REDUCTASE 1-RELATED-RELATED"/>
    <property type="match status" value="1"/>
</dbReference>
<evidence type="ECO:0000259" key="4">
    <source>
        <dbReference type="Pfam" id="PF07992"/>
    </source>
</evidence>
<dbReference type="InterPro" id="IPR023753">
    <property type="entry name" value="FAD/NAD-binding_dom"/>
</dbReference>
<gene>
    <name evidence="5" type="ORF">HNR02_003151</name>
</gene>
<sequence>MNETYDVVVVGGGAAGLSGAKALSRARRSVLVVDAGEPRNASAGHVHNYLGREGTPPGELVAIGRDEVREYGGEIVEATVTAAVRAGDGFRVTLADGRSVGARRLLVTTGLTDELPDIGGLAGRFGRDVLHCPYCHGWEVRDQAIGVVGSNPMAVHAAQMWRQLSADVTLFRHRVPELTGGEREELAARGIRVVEGEVAAVEVEDDRLTGVRMRSGEVVPRQVVVVAPRFTANSGLLTALGLELTDQVMQGHVVGSFVAADPTGATSVPGVWVAGNVTNLMAQVVVSASGGLMAGVAINADLIAEDTRAAVAAHRAGVFDGESEVSELVLGARRHGI</sequence>
<dbReference type="Proteomes" id="UP000549616">
    <property type="component" value="Unassembled WGS sequence"/>
</dbReference>
<dbReference type="EC" id="1.8.1.9" evidence="5"/>
<accession>A0A853B3Y1</accession>
<dbReference type="Gene3D" id="3.50.50.60">
    <property type="entry name" value="FAD/NAD(P)-binding domain"/>
    <property type="match status" value="2"/>
</dbReference>
<keyword evidence="1" id="KW-0285">Flavoprotein</keyword>
<keyword evidence="2 5" id="KW-0560">Oxidoreductase</keyword>
<name>A0A853B3Y1_9PSEU</name>
<dbReference type="InterPro" id="IPR036188">
    <property type="entry name" value="FAD/NAD-bd_sf"/>
</dbReference>
<dbReference type="Pfam" id="PF07992">
    <property type="entry name" value="Pyr_redox_2"/>
    <property type="match status" value="1"/>
</dbReference>
<dbReference type="RefSeq" id="WP_179773921.1">
    <property type="nucleotide sequence ID" value="NZ_JACCFK010000001.1"/>
</dbReference>
<evidence type="ECO:0000256" key="2">
    <source>
        <dbReference type="ARBA" id="ARBA00023002"/>
    </source>
</evidence>
<feature type="domain" description="FAD/NAD(P)-binding" evidence="4">
    <location>
        <begin position="5"/>
        <end position="289"/>
    </location>
</feature>
<evidence type="ECO:0000256" key="1">
    <source>
        <dbReference type="ARBA" id="ARBA00022630"/>
    </source>
</evidence>
<evidence type="ECO:0000256" key="3">
    <source>
        <dbReference type="ARBA" id="ARBA00048132"/>
    </source>
</evidence>
<dbReference type="PRINTS" id="PR00469">
    <property type="entry name" value="PNDRDTASEII"/>
</dbReference>
<dbReference type="PRINTS" id="PR00368">
    <property type="entry name" value="FADPNR"/>
</dbReference>
<dbReference type="AlphaFoldDB" id="A0A853B3Y1"/>
<keyword evidence="6" id="KW-1185">Reference proteome</keyword>
<proteinExistence type="predicted"/>
<protein>
    <submittedName>
        <fullName evidence="5">Thioredoxin reductase (NADPH)</fullName>
        <ecNumber evidence="5">1.8.1.9</ecNumber>
    </submittedName>
</protein>
<evidence type="ECO:0000313" key="6">
    <source>
        <dbReference type="Proteomes" id="UP000549616"/>
    </source>
</evidence>